<gene>
    <name evidence="2" type="ORF">CQW49_06660</name>
</gene>
<evidence type="ECO:0000313" key="3">
    <source>
        <dbReference type="Proteomes" id="UP000230709"/>
    </source>
</evidence>
<dbReference type="Gene3D" id="3.90.1340.10">
    <property type="entry name" value="Phage tail collar domain"/>
    <property type="match status" value="1"/>
</dbReference>
<protein>
    <submittedName>
        <fullName evidence="2">Phage tail protein</fullName>
    </submittedName>
</protein>
<proteinExistence type="predicted"/>
<feature type="domain" description="Phage tail collar" evidence="1">
    <location>
        <begin position="7"/>
        <end position="63"/>
    </location>
</feature>
<dbReference type="Pfam" id="PF07484">
    <property type="entry name" value="Collar"/>
    <property type="match status" value="1"/>
</dbReference>
<keyword evidence="3" id="KW-1185">Reference proteome</keyword>
<organism evidence="2 3">
    <name type="scientific">Methylosinus trichosporium (strain ATCC 35070 / NCIMB 11131 / UNIQEM 75 / OB3b)</name>
    <dbReference type="NCBI Taxonomy" id="595536"/>
    <lineage>
        <taxon>Bacteria</taxon>
        <taxon>Pseudomonadati</taxon>
        <taxon>Pseudomonadota</taxon>
        <taxon>Alphaproteobacteria</taxon>
        <taxon>Hyphomicrobiales</taxon>
        <taxon>Methylocystaceae</taxon>
        <taxon>Methylosinus</taxon>
    </lineage>
</organism>
<dbReference type="InterPro" id="IPR011083">
    <property type="entry name" value="Phage_tail_collar_dom"/>
</dbReference>
<dbReference type="EMBL" id="CP023737">
    <property type="protein sequence ID" value="ATQ67604.1"/>
    <property type="molecule type" value="Genomic_DNA"/>
</dbReference>
<reference evidence="3" key="1">
    <citation type="submission" date="2017-10" db="EMBL/GenBank/DDBJ databases">
        <title>Completed PacBio SMRT sequence of Methylosinus trichosporium OB3b reveals presence of a third large plasmid.</title>
        <authorList>
            <person name="Charles T.C."/>
            <person name="Lynch M.D.J."/>
            <person name="Heil J.R."/>
            <person name="Cheng J."/>
        </authorList>
    </citation>
    <scope>NUCLEOTIDE SEQUENCE [LARGE SCALE GENOMIC DNA]</scope>
    <source>
        <strain evidence="3">OB3b</strain>
    </source>
</reference>
<dbReference type="RefSeq" id="WP_003611325.1">
    <property type="nucleotide sequence ID" value="NZ_ADVE02000001.1"/>
</dbReference>
<dbReference type="STRING" id="595536.GCA_000178815_03825"/>
<dbReference type="InterPro" id="IPR037053">
    <property type="entry name" value="Phage_tail_collar_dom_sf"/>
</dbReference>
<sequence length="198" mass="20227">MAELYLGQIIQGGWNFAPAHTALCNGQLVPIQQNSALFALLGTTFGGNGVNNFALPDLRGRTPVHWGQGPGLSNYVIGQQAGVETETLLSTNLPAHNHSATFTSTSSFNASGVQPKASLQTPDNGTVLGHAVDLNQTGSAPAIYCPAGTATTIPLGGLNVAGTVTVGATGGNVPISTLQPYLAITFVITLTGIFPSRS</sequence>
<dbReference type="AlphaFoldDB" id="A0A2D2CY26"/>
<accession>A0A2D2CY26</accession>
<evidence type="ECO:0000259" key="1">
    <source>
        <dbReference type="Pfam" id="PF07484"/>
    </source>
</evidence>
<evidence type="ECO:0000313" key="2">
    <source>
        <dbReference type="EMBL" id="ATQ67604.1"/>
    </source>
</evidence>
<dbReference type="KEGG" id="mtw:CQW49_06660"/>
<dbReference type="Proteomes" id="UP000230709">
    <property type="component" value="Chromosome"/>
</dbReference>
<dbReference type="SUPFAM" id="SSF88874">
    <property type="entry name" value="Receptor-binding domain of short tail fibre protein gp12"/>
    <property type="match status" value="1"/>
</dbReference>
<name>A0A2D2CY26_METT3</name>